<dbReference type="AlphaFoldDB" id="G4CKZ7"/>
<dbReference type="Proteomes" id="UP000003019">
    <property type="component" value="Unassembled WGS sequence"/>
</dbReference>
<reference evidence="1 2" key="1">
    <citation type="submission" date="2011-05" db="EMBL/GenBank/DDBJ databases">
        <authorList>
            <person name="Muzny D."/>
            <person name="Qin X."/>
            <person name="Deng J."/>
            <person name="Jiang H."/>
            <person name="Liu Y."/>
            <person name="Qu J."/>
            <person name="Song X.-Z."/>
            <person name="Zhang L."/>
            <person name="Thornton R."/>
            <person name="Coyle M."/>
            <person name="Francisco L."/>
            <person name="Jackson L."/>
            <person name="Javaid M."/>
            <person name="Korchina V."/>
            <person name="Kovar C."/>
            <person name="Mata R."/>
            <person name="Mathew T."/>
            <person name="Ngo R."/>
            <person name="Nguyen L."/>
            <person name="Nguyen N."/>
            <person name="Okwuonu G."/>
            <person name="Ongeri F."/>
            <person name="Pham C."/>
            <person name="Simmons D."/>
            <person name="Wilczek-Boney K."/>
            <person name="Hale W."/>
            <person name="Jakkamsetti A."/>
            <person name="Pham P."/>
            <person name="Ruth R."/>
            <person name="San Lucas F."/>
            <person name="Warren J."/>
            <person name="Zhang J."/>
            <person name="Zhao Z."/>
            <person name="Zhou C."/>
            <person name="Zhu D."/>
            <person name="Lee S."/>
            <person name="Bess C."/>
            <person name="Blankenburg K."/>
            <person name="Forbes L."/>
            <person name="Fu Q."/>
            <person name="Gubbala S."/>
            <person name="Hirani K."/>
            <person name="Jayaseelan J.C."/>
            <person name="Lara F."/>
            <person name="Munidasa M."/>
            <person name="Palculict T."/>
            <person name="Patil S."/>
            <person name="Pu L.-L."/>
            <person name="Saada N."/>
            <person name="Tang L."/>
            <person name="Weissenberger G."/>
            <person name="Zhu Y."/>
            <person name="Hemphill L."/>
            <person name="Shang Y."/>
            <person name="Youmans B."/>
            <person name="Ayvaz T."/>
            <person name="Ross M."/>
            <person name="Santibanez J."/>
            <person name="Aqrawi P."/>
            <person name="Gross S."/>
            <person name="Joshi V."/>
            <person name="Fowler G."/>
            <person name="Nazareth L."/>
            <person name="Reid J."/>
            <person name="Worley K."/>
            <person name="Petrosino J."/>
            <person name="Highlander S."/>
            <person name="Gibbs R."/>
        </authorList>
    </citation>
    <scope>NUCLEOTIDE SEQUENCE [LARGE SCALE GENOMIC DNA]</scope>
    <source>
        <strain evidence="1 2">871</strain>
    </source>
</reference>
<organism evidence="1 2">
    <name type="scientific">Neisseria shayeganii 871</name>
    <dbReference type="NCBI Taxonomy" id="1032488"/>
    <lineage>
        <taxon>Bacteria</taxon>
        <taxon>Pseudomonadati</taxon>
        <taxon>Pseudomonadota</taxon>
        <taxon>Betaproteobacteria</taxon>
        <taxon>Neisseriales</taxon>
        <taxon>Neisseriaceae</taxon>
        <taxon>Neisseria</taxon>
    </lineage>
</organism>
<dbReference type="PATRIC" id="fig|1032488.3.peg.2158"/>
<proteinExistence type="predicted"/>
<name>G4CKZ7_9NEIS</name>
<dbReference type="HOGENOM" id="CLU_2718196_0_0_4"/>
<dbReference type="STRING" id="1032488.HMPREF9371_2288"/>
<sequence length="72" mass="8105">MCCTNKPFPARPPFRLPESTDGAAALLSGSLDLCLYISAHFPPFFRRLRYNSAFCTACQCSDRQLQRKPHAI</sequence>
<dbReference type="EMBL" id="AGAY01000076">
    <property type="protein sequence ID" value="EGY51482.1"/>
    <property type="molecule type" value="Genomic_DNA"/>
</dbReference>
<comment type="caution">
    <text evidence="1">The sequence shown here is derived from an EMBL/GenBank/DDBJ whole genome shotgun (WGS) entry which is preliminary data.</text>
</comment>
<protein>
    <submittedName>
        <fullName evidence="1">Uncharacterized protein</fullName>
    </submittedName>
</protein>
<evidence type="ECO:0000313" key="1">
    <source>
        <dbReference type="EMBL" id="EGY51482.1"/>
    </source>
</evidence>
<keyword evidence="2" id="KW-1185">Reference proteome</keyword>
<evidence type="ECO:0000313" key="2">
    <source>
        <dbReference type="Proteomes" id="UP000003019"/>
    </source>
</evidence>
<gene>
    <name evidence="1" type="ORF">HMPREF9371_2288</name>
</gene>
<accession>G4CKZ7</accession>